<dbReference type="PANTHER" id="PTHR37529">
    <property type="entry name" value="TRANSPOSASE INSG FOR INSERTION SEQUENCE ELEMENT IS4-RELATED"/>
    <property type="match status" value="1"/>
</dbReference>
<sequence>MPHITKKTVLHQIRQFKNSIFQFSHLPFSDILSTDALDLIIEHSESSRDRIFTPLVTLKAFIFQVLSTDGSCRQAVNHVLSERLYEGKLANSIQTGAYCKARQKLPQKQLKQAVESSGQALHQQAHKSWLWKGHNTLLTDGTTVLMPDTQENQIDYPQQSNQKPGLGFPIARIVGLISLSAGSVASYAMGAYQGKGSGETSLFSQVIGVIAENDILLADRYYCTWAIIALIMQQNSHILVQNHAQRKPDFRRGKKLGAKDHLIEWEKTKRKPGWMTQSDYDALPNKIVFREFSVKGRVYVTTLIDAKKYHKQELAELYTQRWIVELDFRSLKTHMKMEMLRCKSPDMVRKEIAVYLLAYNLIRASIARAAKVKKQIPRKISFMTTVQIFNEGILSLIVLSEKGLKYAIDGLLNAIASIPIGQQKRKPEPRAVKRRPKSYPLLKKPRNKAREAINS</sequence>
<name>A0ABM8MAU4_9GAMM</name>
<accession>A0ABM8MAU4</accession>
<evidence type="ECO:0000256" key="1">
    <source>
        <dbReference type="SAM" id="MobiDB-lite"/>
    </source>
</evidence>
<feature type="domain" description="Transposase IS4-like" evidence="2">
    <location>
        <begin position="132"/>
        <end position="361"/>
    </location>
</feature>
<feature type="compositionally biased region" description="Basic residues" evidence="1">
    <location>
        <begin position="432"/>
        <end position="447"/>
    </location>
</feature>
<gene>
    <name evidence="3" type="ORF">AZO1586I_2150</name>
</gene>
<dbReference type="InterPro" id="IPR012337">
    <property type="entry name" value="RNaseH-like_sf"/>
</dbReference>
<dbReference type="EMBL" id="CAHJWF010000487">
    <property type="protein sequence ID" value="CAB5507875.1"/>
    <property type="molecule type" value="Genomic_DNA"/>
</dbReference>
<dbReference type="RefSeq" id="WP_202784637.1">
    <property type="nucleotide sequence ID" value="NZ_CAHJWF010000487.1"/>
</dbReference>
<dbReference type="SUPFAM" id="SSF53098">
    <property type="entry name" value="Ribonuclease H-like"/>
    <property type="match status" value="1"/>
</dbReference>
<protein>
    <submittedName>
        <fullName evidence="3">Transposase</fullName>
    </submittedName>
</protein>
<dbReference type="NCBIfam" id="NF033592">
    <property type="entry name" value="transpos_IS4_1"/>
    <property type="match status" value="1"/>
</dbReference>
<evidence type="ECO:0000313" key="3">
    <source>
        <dbReference type="EMBL" id="CAB5507875.1"/>
    </source>
</evidence>
<dbReference type="InterPro" id="IPR047952">
    <property type="entry name" value="Transpos_IS4"/>
</dbReference>
<evidence type="ECO:0000313" key="4">
    <source>
        <dbReference type="Proteomes" id="UP000626656"/>
    </source>
</evidence>
<comment type="caution">
    <text evidence="3">The sequence shown here is derived from an EMBL/GenBank/DDBJ whole genome shotgun (WGS) entry which is preliminary data.</text>
</comment>
<dbReference type="Proteomes" id="UP000626656">
    <property type="component" value="Unassembled WGS sequence"/>
</dbReference>
<proteinExistence type="predicted"/>
<feature type="region of interest" description="Disordered" evidence="1">
    <location>
        <begin position="423"/>
        <end position="455"/>
    </location>
</feature>
<organism evidence="3 4">
    <name type="scientific">Bathymodiolus thermophilus thioautotrophic gill symbiont</name>
    <dbReference type="NCBI Taxonomy" id="2360"/>
    <lineage>
        <taxon>Bacteria</taxon>
        <taxon>Pseudomonadati</taxon>
        <taxon>Pseudomonadota</taxon>
        <taxon>Gammaproteobacteria</taxon>
        <taxon>sulfur-oxidizing symbionts</taxon>
    </lineage>
</organism>
<evidence type="ECO:0000259" key="2">
    <source>
        <dbReference type="Pfam" id="PF01609"/>
    </source>
</evidence>
<keyword evidence="4" id="KW-1185">Reference proteome</keyword>
<dbReference type="Pfam" id="PF01609">
    <property type="entry name" value="DDE_Tnp_1"/>
    <property type="match status" value="1"/>
</dbReference>
<reference evidence="3 4" key="1">
    <citation type="submission" date="2020-05" db="EMBL/GenBank/DDBJ databases">
        <authorList>
            <person name="Petersen J."/>
            <person name="Sayavedra L."/>
        </authorList>
    </citation>
    <scope>NUCLEOTIDE SEQUENCE [LARGE SCALE GENOMIC DNA]</scope>
    <source>
        <strain evidence="3">B azoricus SOX ET2 1586I</strain>
    </source>
</reference>
<dbReference type="PANTHER" id="PTHR37529:SF1">
    <property type="entry name" value="TRANSPOSASE INSG FOR INSERTION SEQUENCE ELEMENT IS4-RELATED"/>
    <property type="match status" value="1"/>
</dbReference>
<dbReference type="InterPro" id="IPR002559">
    <property type="entry name" value="Transposase_11"/>
</dbReference>